<comment type="caution">
    <text evidence="1">The sequence shown here is derived from an EMBL/GenBank/DDBJ whole genome shotgun (WGS) entry which is preliminary data.</text>
</comment>
<evidence type="ECO:0000313" key="1">
    <source>
        <dbReference type="EMBL" id="KAA8632425.1"/>
    </source>
</evidence>
<dbReference type="EMBL" id="NMPR01000055">
    <property type="protein sequence ID" value="KAA8632425.1"/>
    <property type="molecule type" value="Genomic_DNA"/>
</dbReference>
<sequence length="235" mass="25897">MALFARSAPGTRSMLVCVPGGEQDVVGCPWLLVAGIPAPSLPFGFFLALCLKSFEEVTRPSLNMLAVHVGIELAQNVANDLVRPSKGVVAGIFANEAIRKRSSKVILDHEVAYDYIAEHDRVPFGPCERDRPANAHQEGKRYSRIARSKTCDCAGGVRFPHVGQKDKDNITLPYQPCRVYVRVLVDFTVLIAVFVPQLVDKEAYGVELETERTYYRNLEVAAPVKTGEVIRLSSP</sequence>
<accession>A0A8S8ZVT1</accession>
<name>A0A8S8ZVT1_SORMA</name>
<dbReference type="VEuPathDB" id="FungiDB:SMAC_05180"/>
<protein>
    <submittedName>
        <fullName evidence="1">Uncharacterized protein</fullName>
    </submittedName>
</protein>
<organism evidence="1 2">
    <name type="scientific">Sordaria macrospora</name>
    <dbReference type="NCBI Taxonomy" id="5147"/>
    <lineage>
        <taxon>Eukaryota</taxon>
        <taxon>Fungi</taxon>
        <taxon>Dikarya</taxon>
        <taxon>Ascomycota</taxon>
        <taxon>Pezizomycotina</taxon>
        <taxon>Sordariomycetes</taxon>
        <taxon>Sordariomycetidae</taxon>
        <taxon>Sordariales</taxon>
        <taxon>Sordariaceae</taxon>
        <taxon>Sordaria</taxon>
    </lineage>
</organism>
<proteinExistence type="predicted"/>
<gene>
    <name evidence="1" type="ORF">SMACR_05180</name>
</gene>
<evidence type="ECO:0000313" key="2">
    <source>
        <dbReference type="Proteomes" id="UP000433876"/>
    </source>
</evidence>
<dbReference type="AlphaFoldDB" id="A0A8S8ZVT1"/>
<dbReference type="Proteomes" id="UP000433876">
    <property type="component" value="Unassembled WGS sequence"/>
</dbReference>
<reference evidence="1 2" key="1">
    <citation type="submission" date="2017-07" db="EMBL/GenBank/DDBJ databases">
        <title>Genome sequence of the Sordaria macrospora wild type strain R19027.</title>
        <authorList>
            <person name="Nowrousian M."/>
            <person name="Teichert I."/>
            <person name="Kueck U."/>
        </authorList>
    </citation>
    <scope>NUCLEOTIDE SEQUENCE [LARGE SCALE GENOMIC DNA]</scope>
    <source>
        <strain evidence="1 2">R19027</strain>
        <tissue evidence="1">Mycelium</tissue>
    </source>
</reference>